<reference evidence="1 2" key="1">
    <citation type="journal article" date="2018" name="New Phytol.">
        <title>Phylogenomics of Endogonaceae and evolution of mycorrhizas within Mucoromycota.</title>
        <authorList>
            <person name="Chang Y."/>
            <person name="Desiro A."/>
            <person name="Na H."/>
            <person name="Sandor L."/>
            <person name="Lipzen A."/>
            <person name="Clum A."/>
            <person name="Barry K."/>
            <person name="Grigoriev I.V."/>
            <person name="Martin F.M."/>
            <person name="Stajich J.E."/>
            <person name="Smith M.E."/>
            <person name="Bonito G."/>
            <person name="Spatafora J.W."/>
        </authorList>
    </citation>
    <scope>NUCLEOTIDE SEQUENCE [LARGE SCALE GENOMIC DNA]</scope>
    <source>
        <strain evidence="1 2">GMNB39</strain>
    </source>
</reference>
<sequence length="135" mass="15371">MGRQSLQEAGPNIETVKQQKIQDDYKETVEAGQVASGSLSGLVSMTFAKNKKNKKTILNRRLFERTGLLIVLYHEVFGQFLINLINQNMIIPANHYKETKAFLITASEFYWGEPQCREVAISQLLKLIGDHMDQL</sequence>
<protein>
    <submittedName>
        <fullName evidence="1">Uncharacterized protein</fullName>
    </submittedName>
</protein>
<comment type="caution">
    <text evidence="1">The sequence shown here is derived from an EMBL/GenBank/DDBJ whole genome shotgun (WGS) entry which is preliminary data.</text>
</comment>
<keyword evidence="2" id="KW-1185">Reference proteome</keyword>
<name>A0A433CXD0_9FUNG</name>
<dbReference type="EMBL" id="RBNI01011395">
    <property type="protein sequence ID" value="RUP43249.1"/>
    <property type="molecule type" value="Genomic_DNA"/>
</dbReference>
<gene>
    <name evidence="1" type="ORF">BC936DRAFT_137432</name>
</gene>
<organism evidence="1 2">
    <name type="scientific">Jimgerdemannia flammicorona</name>
    <dbReference type="NCBI Taxonomy" id="994334"/>
    <lineage>
        <taxon>Eukaryota</taxon>
        <taxon>Fungi</taxon>
        <taxon>Fungi incertae sedis</taxon>
        <taxon>Mucoromycota</taxon>
        <taxon>Mucoromycotina</taxon>
        <taxon>Endogonomycetes</taxon>
        <taxon>Endogonales</taxon>
        <taxon>Endogonaceae</taxon>
        <taxon>Jimgerdemannia</taxon>
    </lineage>
</organism>
<dbReference type="OrthoDB" id="10693577at2759"/>
<evidence type="ECO:0000313" key="2">
    <source>
        <dbReference type="Proteomes" id="UP000268093"/>
    </source>
</evidence>
<proteinExistence type="predicted"/>
<dbReference type="AlphaFoldDB" id="A0A433CXD0"/>
<accession>A0A433CXD0</accession>
<evidence type="ECO:0000313" key="1">
    <source>
        <dbReference type="EMBL" id="RUP43249.1"/>
    </source>
</evidence>
<dbReference type="Proteomes" id="UP000268093">
    <property type="component" value="Unassembled WGS sequence"/>
</dbReference>